<name>A0A834WXI6_9FABA</name>
<keyword evidence="1" id="KW-0175">Coiled coil</keyword>
<dbReference type="EMBL" id="JAAIUW010000005">
    <property type="protein sequence ID" value="KAF7833743.1"/>
    <property type="molecule type" value="Genomic_DNA"/>
</dbReference>
<sequence length="89" mass="10657">MAIPIPAARKVMEESQESVLEALEKVHDEKIMRKQELKRQIESTKQRLEMMKKEFKEEKLKTYNDVIEKYNSLRDEYNALLAEKSRKSK</sequence>
<evidence type="ECO:0000256" key="1">
    <source>
        <dbReference type="SAM" id="Coils"/>
    </source>
</evidence>
<accession>A0A834WXI6</accession>
<evidence type="ECO:0000313" key="3">
    <source>
        <dbReference type="Proteomes" id="UP000634136"/>
    </source>
</evidence>
<organism evidence="2 3">
    <name type="scientific">Senna tora</name>
    <dbReference type="NCBI Taxonomy" id="362788"/>
    <lineage>
        <taxon>Eukaryota</taxon>
        <taxon>Viridiplantae</taxon>
        <taxon>Streptophyta</taxon>
        <taxon>Embryophyta</taxon>
        <taxon>Tracheophyta</taxon>
        <taxon>Spermatophyta</taxon>
        <taxon>Magnoliopsida</taxon>
        <taxon>eudicotyledons</taxon>
        <taxon>Gunneridae</taxon>
        <taxon>Pentapetalae</taxon>
        <taxon>rosids</taxon>
        <taxon>fabids</taxon>
        <taxon>Fabales</taxon>
        <taxon>Fabaceae</taxon>
        <taxon>Caesalpinioideae</taxon>
        <taxon>Cassia clade</taxon>
        <taxon>Senna</taxon>
    </lineage>
</organism>
<reference evidence="2" key="1">
    <citation type="submission" date="2020-09" db="EMBL/GenBank/DDBJ databases">
        <title>Genome-Enabled Discovery of Anthraquinone Biosynthesis in Senna tora.</title>
        <authorList>
            <person name="Kang S.-H."/>
            <person name="Pandey R.P."/>
            <person name="Lee C.-M."/>
            <person name="Sim J.-S."/>
            <person name="Jeong J.-T."/>
            <person name="Choi B.-S."/>
            <person name="Jung M."/>
            <person name="Ginzburg D."/>
            <person name="Zhao K."/>
            <person name="Won S.Y."/>
            <person name="Oh T.-J."/>
            <person name="Yu Y."/>
            <person name="Kim N.-H."/>
            <person name="Lee O.R."/>
            <person name="Lee T.-H."/>
            <person name="Bashyal P."/>
            <person name="Kim T.-S."/>
            <person name="Lee W.-H."/>
            <person name="Kawkins C."/>
            <person name="Kim C.-K."/>
            <person name="Kim J.S."/>
            <person name="Ahn B.O."/>
            <person name="Rhee S.Y."/>
            <person name="Sohng J.K."/>
        </authorList>
    </citation>
    <scope>NUCLEOTIDE SEQUENCE</scope>
    <source>
        <tissue evidence="2">Leaf</tissue>
    </source>
</reference>
<comment type="caution">
    <text evidence="2">The sequence shown here is derived from an EMBL/GenBank/DDBJ whole genome shotgun (WGS) entry which is preliminary data.</text>
</comment>
<gene>
    <name evidence="2" type="ORF">G2W53_016076</name>
</gene>
<evidence type="ECO:0000313" key="2">
    <source>
        <dbReference type="EMBL" id="KAF7833743.1"/>
    </source>
</evidence>
<protein>
    <submittedName>
        <fullName evidence="2">Uveal autoantigen with coiled-coil domains and ankyrin repeats</fullName>
    </submittedName>
</protein>
<dbReference type="Proteomes" id="UP000634136">
    <property type="component" value="Unassembled WGS sequence"/>
</dbReference>
<dbReference type="AlphaFoldDB" id="A0A834WXI6"/>
<keyword evidence="3" id="KW-1185">Reference proteome</keyword>
<proteinExistence type="predicted"/>
<dbReference type="OrthoDB" id="849476at2759"/>
<feature type="coiled-coil region" evidence="1">
    <location>
        <begin position="20"/>
        <end position="87"/>
    </location>
</feature>